<dbReference type="Proteomes" id="UP000013243">
    <property type="component" value="Plasmid unnamed1"/>
</dbReference>
<dbReference type="GO" id="GO:0003677">
    <property type="term" value="F:DNA binding"/>
    <property type="evidence" value="ECO:0007669"/>
    <property type="project" value="InterPro"/>
</dbReference>
<evidence type="ECO:0000313" key="3">
    <source>
        <dbReference type="EMBL" id="ANP42238.1"/>
    </source>
</evidence>
<accession>A0A1B1A6T2</accession>
<dbReference type="SUPFAM" id="SSF56349">
    <property type="entry name" value="DNA breaking-rejoining enzymes"/>
    <property type="match status" value="1"/>
</dbReference>
<dbReference type="InterPro" id="IPR013762">
    <property type="entry name" value="Integrase-like_cat_sf"/>
</dbReference>
<dbReference type="OrthoDB" id="7510934at2"/>
<dbReference type="GeneID" id="28251324"/>
<dbReference type="RefSeq" id="WP_052032002.1">
    <property type="nucleotide sequence ID" value="NZ_CP015231.1"/>
</dbReference>
<dbReference type="Gene3D" id="1.10.443.10">
    <property type="entry name" value="Intergrase catalytic core"/>
    <property type="match status" value="1"/>
</dbReference>
<protein>
    <recommendedName>
        <fullName evidence="2">Tyr recombinase domain-containing protein</fullName>
    </recommendedName>
</protein>
<evidence type="ECO:0000313" key="4">
    <source>
        <dbReference type="Proteomes" id="UP000013243"/>
    </source>
</evidence>
<dbReference type="InterPro" id="IPR002104">
    <property type="entry name" value="Integrase_catalytic"/>
</dbReference>
<dbReference type="GO" id="GO:0006310">
    <property type="term" value="P:DNA recombination"/>
    <property type="evidence" value="ECO:0007669"/>
    <property type="project" value="UniProtKB-KW"/>
</dbReference>
<name>A0A1B1A6T2_9RHOB</name>
<sequence>MMKAARSMYHWACDAGHAEVNPLVGIRKIHRSQGGATPWTPDDLRKFKEAHPTGTMAHLALTIHMFTAARSSDAIWLGRKQEFESHGSRWLGWQPKKRGAAFVEIPMAAPLREAISAVARIGDAYILSEHGNPFKSADTYRNWFRKRCDEAGLQGRSSHGVRKALAEILAEEGRSEHQIMAVLSHTRPSTSAIYTKGAERRAIAAEAMRSISGFSW</sequence>
<evidence type="ECO:0000259" key="2">
    <source>
        <dbReference type="Pfam" id="PF00589"/>
    </source>
</evidence>
<organism evidence="3 4">
    <name type="scientific">Tritonibacter mobilis F1926</name>
    <dbReference type="NCBI Taxonomy" id="1265309"/>
    <lineage>
        <taxon>Bacteria</taxon>
        <taxon>Pseudomonadati</taxon>
        <taxon>Pseudomonadota</taxon>
        <taxon>Alphaproteobacteria</taxon>
        <taxon>Rhodobacterales</taxon>
        <taxon>Paracoccaceae</taxon>
        <taxon>Tritonibacter</taxon>
    </lineage>
</organism>
<dbReference type="InterPro" id="IPR011010">
    <property type="entry name" value="DNA_brk_join_enz"/>
</dbReference>
<dbReference type="AlphaFoldDB" id="A0A1B1A6T2"/>
<evidence type="ECO:0000256" key="1">
    <source>
        <dbReference type="ARBA" id="ARBA00023172"/>
    </source>
</evidence>
<keyword evidence="1" id="KW-0233">DNA recombination</keyword>
<dbReference type="EMBL" id="CP015231">
    <property type="protein sequence ID" value="ANP42238.1"/>
    <property type="molecule type" value="Genomic_DNA"/>
</dbReference>
<reference evidence="3 4" key="1">
    <citation type="journal article" date="2016" name="ISME J.">
        <title>Global occurrence and heterogeneity of the Roseobacter-clade species Ruegeria mobilis.</title>
        <authorList>
            <person name="Sonnenschein E."/>
            <person name="Gram L."/>
        </authorList>
    </citation>
    <scope>NUCLEOTIDE SEQUENCE [LARGE SCALE GENOMIC DNA]</scope>
    <source>
        <strain evidence="3 4">F1926</strain>
        <plasmid evidence="3 4">unnamed1</plasmid>
    </source>
</reference>
<gene>
    <name evidence="3" type="ORF">K529_015775</name>
</gene>
<keyword evidence="3" id="KW-0614">Plasmid</keyword>
<dbReference type="GO" id="GO:0015074">
    <property type="term" value="P:DNA integration"/>
    <property type="evidence" value="ECO:0007669"/>
    <property type="project" value="InterPro"/>
</dbReference>
<dbReference type="KEGG" id="rmb:K529_015775"/>
<proteinExistence type="predicted"/>
<geneLocation type="plasmid" evidence="3 4">
    <name>unnamed1</name>
</geneLocation>
<dbReference type="Pfam" id="PF00589">
    <property type="entry name" value="Phage_integrase"/>
    <property type="match status" value="1"/>
</dbReference>
<feature type="domain" description="Tyr recombinase" evidence="2">
    <location>
        <begin position="47"/>
        <end position="198"/>
    </location>
</feature>